<dbReference type="AlphaFoldDB" id="A0A6M1LU83"/>
<dbReference type="EMBL" id="JAAIKB010000016">
    <property type="protein sequence ID" value="NGM23552.1"/>
    <property type="molecule type" value="Genomic_DNA"/>
</dbReference>
<organism evidence="1 2">
    <name type="scientific">Falsiroseomonas algicola</name>
    <dbReference type="NCBI Taxonomy" id="2716930"/>
    <lineage>
        <taxon>Bacteria</taxon>
        <taxon>Pseudomonadati</taxon>
        <taxon>Pseudomonadota</taxon>
        <taxon>Alphaproteobacteria</taxon>
        <taxon>Acetobacterales</taxon>
        <taxon>Roseomonadaceae</taxon>
        <taxon>Falsiroseomonas</taxon>
    </lineage>
</organism>
<accession>A0A6M1LU83</accession>
<evidence type="ECO:0000313" key="1">
    <source>
        <dbReference type="EMBL" id="NGM23552.1"/>
    </source>
</evidence>
<comment type="caution">
    <text evidence="1">The sequence shown here is derived from an EMBL/GenBank/DDBJ whole genome shotgun (WGS) entry which is preliminary data.</text>
</comment>
<dbReference type="RefSeq" id="WP_164697472.1">
    <property type="nucleotide sequence ID" value="NZ_JAAIKB010000016.1"/>
</dbReference>
<name>A0A6M1LU83_9PROT</name>
<gene>
    <name evidence="1" type="ORF">G3576_26300</name>
</gene>
<keyword evidence="2" id="KW-1185">Reference proteome</keyword>
<reference evidence="1 2" key="2">
    <citation type="submission" date="2020-03" db="EMBL/GenBank/DDBJ databases">
        <title>Roseomonas stagni sp. nov., isolated from pond water in Japan.</title>
        <authorList>
            <person name="Furuhata K."/>
            <person name="Miyamoto H."/>
            <person name="Goto K."/>
        </authorList>
    </citation>
    <scope>NUCLEOTIDE SEQUENCE [LARGE SCALE GENOMIC DNA]</scope>
    <source>
        <strain evidence="1 2">PeD5</strain>
    </source>
</reference>
<protein>
    <submittedName>
        <fullName evidence="1">Uncharacterized protein</fullName>
    </submittedName>
</protein>
<evidence type="ECO:0000313" key="2">
    <source>
        <dbReference type="Proteomes" id="UP000475385"/>
    </source>
</evidence>
<dbReference type="Proteomes" id="UP000475385">
    <property type="component" value="Unassembled WGS sequence"/>
</dbReference>
<proteinExistence type="predicted"/>
<reference evidence="1 2" key="1">
    <citation type="submission" date="2020-02" db="EMBL/GenBank/DDBJ databases">
        <authorList>
            <person name="Kim H.M."/>
            <person name="Jeon C.O."/>
        </authorList>
    </citation>
    <scope>NUCLEOTIDE SEQUENCE [LARGE SCALE GENOMIC DNA]</scope>
    <source>
        <strain evidence="1 2">PeD5</strain>
    </source>
</reference>
<sequence>MPALRVPSDRTESRQKIISLLNDLGHQAASTGDDLAARLLDDMARLLDAALASSGK</sequence>